<sequence>MLAPQIEYSEREERLEFVQERFVCKYPSCGGCGSCNLPDGVPAVEFFADYIDGKTEFSTLAAKIWENR</sequence>
<organism evidence="1 2">
    <name type="scientific">Prevotella histicola JCM 15637 = DNF00424</name>
    <dbReference type="NCBI Taxonomy" id="1236504"/>
    <lineage>
        <taxon>Bacteria</taxon>
        <taxon>Pseudomonadati</taxon>
        <taxon>Bacteroidota</taxon>
        <taxon>Bacteroidia</taxon>
        <taxon>Bacteroidales</taxon>
        <taxon>Prevotellaceae</taxon>
        <taxon>Prevotella</taxon>
    </lineage>
</organism>
<gene>
    <name evidence="1" type="ORF">HMPREF2132_10280</name>
</gene>
<evidence type="ECO:0000313" key="2">
    <source>
        <dbReference type="Proteomes" id="UP000029533"/>
    </source>
</evidence>
<dbReference type="Proteomes" id="UP000029533">
    <property type="component" value="Unassembled WGS sequence"/>
</dbReference>
<comment type="caution">
    <text evidence="1">The sequence shown here is derived from an EMBL/GenBank/DDBJ whole genome shotgun (WGS) entry which is preliminary data.</text>
</comment>
<proteinExistence type="predicted"/>
<dbReference type="GeneID" id="66732059"/>
<protein>
    <submittedName>
        <fullName evidence="1">Uncharacterized protein</fullName>
    </submittedName>
</protein>
<reference evidence="1 2" key="1">
    <citation type="submission" date="2014-07" db="EMBL/GenBank/DDBJ databases">
        <authorList>
            <person name="McCorrison J."/>
            <person name="Sanka R."/>
            <person name="Torralba M."/>
            <person name="Gillis M."/>
            <person name="Haft D.H."/>
            <person name="Methe B."/>
            <person name="Sutton G."/>
            <person name="Nelson K.E."/>
        </authorList>
    </citation>
    <scope>NUCLEOTIDE SEQUENCE [LARGE SCALE GENOMIC DNA]</scope>
    <source>
        <strain evidence="1 2">DNF00424</strain>
    </source>
</reference>
<evidence type="ECO:0000313" key="1">
    <source>
        <dbReference type="EMBL" id="KGF25169.1"/>
    </source>
</evidence>
<name>A0AAW3FEA6_9BACT</name>
<dbReference type="AlphaFoldDB" id="A0AAW3FEA6"/>
<accession>A0AAW3FEA6</accession>
<dbReference type="RefSeq" id="WP_008823072.1">
    <property type="nucleotide sequence ID" value="NZ_JRNJ01000101.1"/>
</dbReference>
<dbReference type="EMBL" id="JRNJ01000101">
    <property type="protein sequence ID" value="KGF25169.1"/>
    <property type="molecule type" value="Genomic_DNA"/>
</dbReference>